<proteinExistence type="predicted"/>
<protein>
    <recommendedName>
        <fullName evidence="4">TFIIB-type zinc ribbon-containing protein</fullName>
    </recommendedName>
</protein>
<feature type="transmembrane region" description="Helical" evidence="1">
    <location>
        <begin position="342"/>
        <end position="360"/>
    </location>
</feature>
<name>A0A3B7MV70_9BACT</name>
<sequence>MEQVQTAPLLLFPCPGCNSQLHFSPKLQQLECEHCGTKVAIDKATDLIRENNLKQQFAGATDPTVTVEQLVYKCNRCGSQSVFTTETPTFTCSFCNYEAVNPVAYKTRIIQPSGMIPFMVDRQQSLAIFKTWLGKGWWAPGDLQQFARHDALHGIYLPFWTYDAQTNSNWSGYGGRHYYETEYYTDSQGNRQSKQVQKTEWIYRSGTYDHFFDDVLIGGATELSQNEYESIFPYQLQELVNFDAKYLSGWQADVYDIAVNDGYEKAEAIMKDAIYESCADLCRIDTYRNLEVDTSYSNQTYKHILLPLWICTYAYKSKTYHFLINGQTGKIHGKKPVSTAKVVLTILVVLLIIIAIVFFTQGQ</sequence>
<keyword evidence="1" id="KW-1133">Transmembrane helix</keyword>
<evidence type="ECO:0000256" key="1">
    <source>
        <dbReference type="SAM" id="Phobius"/>
    </source>
</evidence>
<dbReference type="PANTHER" id="PTHR37826:SF3">
    <property type="entry name" value="J DOMAIN-CONTAINING PROTEIN"/>
    <property type="match status" value="1"/>
</dbReference>
<dbReference type="EMBL" id="CP032157">
    <property type="protein sequence ID" value="AXY77988.1"/>
    <property type="molecule type" value="Genomic_DNA"/>
</dbReference>
<gene>
    <name evidence="2" type="ORF">D3H65_30100</name>
</gene>
<evidence type="ECO:0000313" key="3">
    <source>
        <dbReference type="Proteomes" id="UP000263900"/>
    </source>
</evidence>
<keyword evidence="3" id="KW-1185">Reference proteome</keyword>
<dbReference type="OrthoDB" id="3182597at2"/>
<keyword evidence="1" id="KW-0472">Membrane</keyword>
<accession>A0A3B7MV70</accession>
<reference evidence="2 3" key="1">
    <citation type="submission" date="2018-09" db="EMBL/GenBank/DDBJ databases">
        <title>Genome sequencing of strain 6GH32-13.</title>
        <authorList>
            <person name="Weon H.-Y."/>
            <person name="Heo J."/>
            <person name="Kwon S.-W."/>
        </authorList>
    </citation>
    <scope>NUCLEOTIDE SEQUENCE [LARGE SCALE GENOMIC DNA]</scope>
    <source>
        <strain evidence="2 3">5GH32-13</strain>
    </source>
</reference>
<dbReference type="AlphaFoldDB" id="A0A3B7MV70"/>
<evidence type="ECO:0008006" key="4">
    <source>
        <dbReference type="Google" id="ProtNLM"/>
    </source>
</evidence>
<dbReference type="RefSeq" id="WP_119053861.1">
    <property type="nucleotide sequence ID" value="NZ_CP032157.1"/>
</dbReference>
<dbReference type="PANTHER" id="PTHR37826">
    <property type="entry name" value="FLOTILLIN BAND_7_5 DOMAIN PROTEIN"/>
    <property type="match status" value="1"/>
</dbReference>
<dbReference type="KEGG" id="pseg:D3H65_30100"/>
<dbReference type="Proteomes" id="UP000263900">
    <property type="component" value="Chromosome"/>
</dbReference>
<organism evidence="2 3">
    <name type="scientific">Paraflavitalea soli</name>
    <dbReference type="NCBI Taxonomy" id="2315862"/>
    <lineage>
        <taxon>Bacteria</taxon>
        <taxon>Pseudomonadati</taxon>
        <taxon>Bacteroidota</taxon>
        <taxon>Chitinophagia</taxon>
        <taxon>Chitinophagales</taxon>
        <taxon>Chitinophagaceae</taxon>
        <taxon>Paraflavitalea</taxon>
    </lineage>
</organism>
<evidence type="ECO:0000313" key="2">
    <source>
        <dbReference type="EMBL" id="AXY77988.1"/>
    </source>
</evidence>
<keyword evidence="1" id="KW-0812">Transmembrane</keyword>